<gene>
    <name evidence="1" type="ORF">IMCC12053_1944</name>
</gene>
<keyword evidence="2" id="KW-1185">Reference proteome</keyword>
<proteinExistence type="predicted"/>
<name>A0A0N9ZH35_9RHOB</name>
<dbReference type="CDD" id="cd00229">
    <property type="entry name" value="SGNH_hydrolase"/>
    <property type="match status" value="1"/>
</dbReference>
<dbReference type="Proteomes" id="UP000064920">
    <property type="component" value="Chromosome"/>
</dbReference>
<dbReference type="GO" id="GO:0016788">
    <property type="term" value="F:hydrolase activity, acting on ester bonds"/>
    <property type="evidence" value="ECO:0007669"/>
    <property type="project" value="UniProtKB-ARBA"/>
</dbReference>
<dbReference type="RefSeq" id="WP_236852404.1">
    <property type="nucleotide sequence ID" value="NZ_CP012023.1"/>
</dbReference>
<dbReference type="KEGG" id="cmar:IMCC12053_1944"/>
<reference evidence="1 2" key="1">
    <citation type="submission" date="2015-05" db="EMBL/GenBank/DDBJ databases">
        <authorList>
            <person name="Wang D.B."/>
            <person name="Wang M."/>
        </authorList>
    </citation>
    <scope>NUCLEOTIDE SEQUENCE [LARGE SCALE GENOMIC DNA]</scope>
    <source>
        <strain evidence="1 2">IMCC 12053</strain>
    </source>
</reference>
<dbReference type="PATRIC" id="fig|1397108.4.peg.1987"/>
<dbReference type="AlphaFoldDB" id="A0A0N9ZH35"/>
<evidence type="ECO:0000313" key="1">
    <source>
        <dbReference type="EMBL" id="ALI55891.1"/>
    </source>
</evidence>
<dbReference type="Gene3D" id="3.40.50.1110">
    <property type="entry name" value="SGNH hydrolase"/>
    <property type="match status" value="1"/>
</dbReference>
<dbReference type="Pfam" id="PF13472">
    <property type="entry name" value="Lipase_GDSL_2"/>
    <property type="match status" value="1"/>
</dbReference>
<dbReference type="EMBL" id="CP012023">
    <property type="protein sequence ID" value="ALI55891.1"/>
    <property type="molecule type" value="Genomic_DNA"/>
</dbReference>
<sequence length="228" mass="24421">MFRLFALFSGLFFALCAPATAQDAPRILAIGDSLMAWHGVSGQSIADVVAKQLGEPVINNSVGGAKIIHALPITGALGMRIDSQFQPKGWDWVIMTGGGNDLFLGCGCRACDRRISRMIDPTGQTGDIPKLIARIRATGARIVYIGYLRSPGVGSVIDVCLPFGNTLEERITNMAQRDSGVTFLSLADLTPDGDRSMHGLDMIHPSVKASRLIGTQVARIIQKADKSR</sequence>
<dbReference type="InterPro" id="IPR036514">
    <property type="entry name" value="SGNH_hydro_sf"/>
</dbReference>
<dbReference type="InterPro" id="IPR013830">
    <property type="entry name" value="SGNH_hydro"/>
</dbReference>
<keyword evidence="1" id="KW-0378">Hydrolase</keyword>
<protein>
    <submittedName>
        <fullName evidence="1">GDSL-like lipase/acylhydrolase</fullName>
    </submittedName>
</protein>
<dbReference type="STRING" id="1397108.IMCC12053_1944"/>
<evidence type="ECO:0000313" key="2">
    <source>
        <dbReference type="Proteomes" id="UP000064920"/>
    </source>
</evidence>
<organism evidence="1 2">
    <name type="scientific">Celeribacter marinus</name>
    <dbReference type="NCBI Taxonomy" id="1397108"/>
    <lineage>
        <taxon>Bacteria</taxon>
        <taxon>Pseudomonadati</taxon>
        <taxon>Pseudomonadota</taxon>
        <taxon>Alphaproteobacteria</taxon>
        <taxon>Rhodobacterales</taxon>
        <taxon>Roseobacteraceae</taxon>
        <taxon>Celeribacter</taxon>
    </lineage>
</organism>
<accession>A0A0N9ZH35</accession>
<dbReference type="SUPFAM" id="SSF52266">
    <property type="entry name" value="SGNH hydrolase"/>
    <property type="match status" value="1"/>
</dbReference>